<dbReference type="GO" id="GO:0046656">
    <property type="term" value="P:folic acid biosynthetic process"/>
    <property type="evidence" value="ECO:0007669"/>
    <property type="project" value="UniProtKB-KW"/>
</dbReference>
<keyword evidence="7" id="KW-0067">ATP-binding</keyword>
<keyword evidence="6 10" id="KW-0418">Kinase</keyword>
<dbReference type="GO" id="GO:0046654">
    <property type="term" value="P:tetrahydrofolate biosynthetic process"/>
    <property type="evidence" value="ECO:0007669"/>
    <property type="project" value="UniProtKB-UniPathway"/>
</dbReference>
<dbReference type="InterPro" id="IPR035907">
    <property type="entry name" value="Hppk_sf"/>
</dbReference>
<dbReference type="PANTHER" id="PTHR43071">
    <property type="entry name" value="2-AMINO-4-HYDROXY-6-HYDROXYMETHYLDIHYDROPTERIDINE PYROPHOSPHOKINASE"/>
    <property type="match status" value="1"/>
</dbReference>
<comment type="catalytic activity">
    <reaction evidence="1">
        <text>6-hydroxymethyl-7,8-dihydropterin + ATP = (7,8-dihydropterin-6-yl)methyl diphosphate + AMP + H(+)</text>
        <dbReference type="Rhea" id="RHEA:11412"/>
        <dbReference type="ChEBI" id="CHEBI:15378"/>
        <dbReference type="ChEBI" id="CHEBI:30616"/>
        <dbReference type="ChEBI" id="CHEBI:44841"/>
        <dbReference type="ChEBI" id="CHEBI:72950"/>
        <dbReference type="ChEBI" id="CHEBI:456215"/>
        <dbReference type="EC" id="2.7.6.3"/>
    </reaction>
</comment>
<evidence type="ECO:0000313" key="10">
    <source>
        <dbReference type="EMBL" id="PDQ35213.1"/>
    </source>
</evidence>
<dbReference type="GO" id="GO:0003848">
    <property type="term" value="F:2-amino-4-hydroxy-6-hydroxymethyldihydropteridine diphosphokinase activity"/>
    <property type="evidence" value="ECO:0007669"/>
    <property type="project" value="UniProtKB-EC"/>
</dbReference>
<reference evidence="11" key="1">
    <citation type="submission" date="2017-03" db="EMBL/GenBank/DDBJ databases">
        <authorList>
            <person name="Lund M.B."/>
        </authorList>
    </citation>
    <scope>NUCLEOTIDE SEQUENCE [LARGE SCALE GENOMIC DNA]</scope>
</reference>
<evidence type="ECO:0000256" key="1">
    <source>
        <dbReference type="ARBA" id="ARBA00000198"/>
    </source>
</evidence>
<evidence type="ECO:0000256" key="4">
    <source>
        <dbReference type="ARBA" id="ARBA00022679"/>
    </source>
</evidence>
<dbReference type="SUPFAM" id="SSF55083">
    <property type="entry name" value="6-hydroxymethyl-7,8-dihydropterin pyrophosphokinase, HPPK"/>
    <property type="match status" value="1"/>
</dbReference>
<evidence type="ECO:0000256" key="3">
    <source>
        <dbReference type="ARBA" id="ARBA00013253"/>
    </source>
</evidence>
<name>A0A2A6FS09_9MICO</name>
<dbReference type="PROSITE" id="PS00794">
    <property type="entry name" value="HPPK"/>
    <property type="match status" value="1"/>
</dbReference>
<gene>
    <name evidence="10" type="ORF">B5766_07125</name>
</gene>
<dbReference type="PANTHER" id="PTHR43071:SF1">
    <property type="entry name" value="2-AMINO-4-HYDROXY-6-HYDROXYMETHYLDIHYDROPTERIDINE PYROPHOSPHOKINASE"/>
    <property type="match status" value="1"/>
</dbReference>
<dbReference type="EC" id="2.7.6.3" evidence="3"/>
<comment type="caution">
    <text evidence="10">The sequence shown here is derived from an EMBL/GenBank/DDBJ whole genome shotgun (WGS) entry which is preliminary data.</text>
</comment>
<dbReference type="CDD" id="cd00483">
    <property type="entry name" value="HPPK"/>
    <property type="match status" value="1"/>
</dbReference>
<feature type="domain" description="7,8-dihydro-6-hydroxymethylpterin-pyrophosphokinase" evidence="9">
    <location>
        <begin position="97"/>
        <end position="108"/>
    </location>
</feature>
<keyword evidence="5" id="KW-0547">Nucleotide-binding</keyword>
<keyword evidence="8" id="KW-0289">Folate biosynthesis</keyword>
<comment type="pathway">
    <text evidence="2">Cofactor biosynthesis; tetrahydrofolate biosynthesis; 2-amino-4-hydroxy-6-hydroxymethyl-7,8-dihydropteridine diphosphate from 7,8-dihydroneopterin triphosphate: step 4/4.</text>
</comment>
<dbReference type="EMBL" id="NAEP01000038">
    <property type="protein sequence ID" value="PDQ35213.1"/>
    <property type="molecule type" value="Genomic_DNA"/>
</dbReference>
<dbReference type="AlphaFoldDB" id="A0A2A6FS09"/>
<dbReference type="NCBIfam" id="TIGR01498">
    <property type="entry name" value="folK"/>
    <property type="match status" value="1"/>
</dbReference>
<dbReference type="InterPro" id="IPR000550">
    <property type="entry name" value="Hppk"/>
</dbReference>
<evidence type="ECO:0000313" key="11">
    <source>
        <dbReference type="Proteomes" id="UP000219994"/>
    </source>
</evidence>
<evidence type="ECO:0000256" key="6">
    <source>
        <dbReference type="ARBA" id="ARBA00022777"/>
    </source>
</evidence>
<evidence type="ECO:0000256" key="7">
    <source>
        <dbReference type="ARBA" id="ARBA00022840"/>
    </source>
</evidence>
<dbReference type="UniPathway" id="UPA00077">
    <property type="reaction ID" value="UER00155"/>
</dbReference>
<proteinExistence type="predicted"/>
<dbReference type="Proteomes" id="UP000219994">
    <property type="component" value="Unassembled WGS sequence"/>
</dbReference>
<keyword evidence="4" id="KW-0808">Transferase</keyword>
<evidence type="ECO:0000256" key="2">
    <source>
        <dbReference type="ARBA" id="ARBA00005051"/>
    </source>
</evidence>
<protein>
    <recommendedName>
        <fullName evidence="3">2-amino-4-hydroxy-6-hydroxymethyldihydropteridine diphosphokinase</fullName>
        <ecNumber evidence="3">2.7.6.3</ecNumber>
    </recommendedName>
</protein>
<organism evidence="10 11">
    <name type="scientific">Candidatus Lumbricidiphila eiseniae</name>
    <dbReference type="NCBI Taxonomy" id="1969409"/>
    <lineage>
        <taxon>Bacteria</taxon>
        <taxon>Bacillati</taxon>
        <taxon>Actinomycetota</taxon>
        <taxon>Actinomycetes</taxon>
        <taxon>Micrococcales</taxon>
        <taxon>Microbacteriaceae</taxon>
        <taxon>Candidatus Lumbricidiphila</taxon>
    </lineage>
</organism>
<dbReference type="GO" id="GO:0016301">
    <property type="term" value="F:kinase activity"/>
    <property type="evidence" value="ECO:0007669"/>
    <property type="project" value="UniProtKB-KW"/>
</dbReference>
<dbReference type="Gene3D" id="3.30.70.560">
    <property type="entry name" value="7,8-Dihydro-6-hydroxymethylpterin-pyrophosphokinase HPPK"/>
    <property type="match status" value="1"/>
</dbReference>
<evidence type="ECO:0000256" key="8">
    <source>
        <dbReference type="ARBA" id="ARBA00022909"/>
    </source>
</evidence>
<evidence type="ECO:0000256" key="5">
    <source>
        <dbReference type="ARBA" id="ARBA00022741"/>
    </source>
</evidence>
<evidence type="ECO:0000259" key="9">
    <source>
        <dbReference type="PROSITE" id="PS00794"/>
    </source>
</evidence>
<dbReference type="Pfam" id="PF01288">
    <property type="entry name" value="HPPK"/>
    <property type="match status" value="1"/>
</dbReference>
<dbReference type="GO" id="GO:0005524">
    <property type="term" value="F:ATP binding"/>
    <property type="evidence" value="ECO:0007669"/>
    <property type="project" value="UniProtKB-KW"/>
</dbReference>
<accession>A0A2A6FS09</accession>
<sequence>MSPTEMVRAVVAFGTNLGDRDATITSALRAVADAPQVELIGISPIYQTPALTLEGIDADAPPYLNGVVTVRTTLSADALLDLLHRVETDHGRQRSTRWASRTLDLDLIDFDGQQRTDVRLSLPHPRAWQRAFVLQPWLDLEPGATLVGYGSVATLRAAATDSVVRVGAVV</sequence>